<evidence type="ECO:0000313" key="3">
    <source>
        <dbReference type="EMBL" id="SPZ03850.1"/>
    </source>
</evidence>
<proteinExistence type="predicted"/>
<dbReference type="SUPFAM" id="SSF52833">
    <property type="entry name" value="Thioredoxin-like"/>
    <property type="match status" value="1"/>
</dbReference>
<dbReference type="Gene3D" id="1.20.1050.10">
    <property type="match status" value="1"/>
</dbReference>
<dbReference type="PANTHER" id="PTHR42673:SF4">
    <property type="entry name" value="MALEYLACETOACETATE ISOMERASE"/>
    <property type="match status" value="1"/>
</dbReference>
<reference evidence="3 4" key="1">
    <citation type="submission" date="2018-06" db="EMBL/GenBank/DDBJ databases">
        <authorList>
            <consortium name="Pathogen Informatics"/>
            <person name="Doyle S."/>
        </authorList>
    </citation>
    <scope>NUCLEOTIDE SEQUENCE [LARGE SCALE GENOMIC DNA]</scope>
    <source>
        <strain evidence="3 4">NCTC11842</strain>
    </source>
</reference>
<organism evidence="3 4">
    <name type="scientific">Pseudomonas luteola</name>
    <dbReference type="NCBI Taxonomy" id="47886"/>
    <lineage>
        <taxon>Bacteria</taxon>
        <taxon>Pseudomonadati</taxon>
        <taxon>Pseudomonadota</taxon>
        <taxon>Gammaproteobacteria</taxon>
        <taxon>Pseudomonadales</taxon>
        <taxon>Pseudomonadaceae</taxon>
        <taxon>Pseudomonas</taxon>
    </lineage>
</organism>
<dbReference type="SUPFAM" id="SSF47616">
    <property type="entry name" value="GST C-terminal domain-like"/>
    <property type="match status" value="1"/>
</dbReference>
<protein>
    <submittedName>
        <fullName evidence="3">Glutathione S-transferase family protein</fullName>
    </submittedName>
</protein>
<dbReference type="Proteomes" id="UP000250443">
    <property type="component" value="Unassembled WGS sequence"/>
</dbReference>
<dbReference type="RefSeq" id="WP_010795306.1">
    <property type="nucleotide sequence ID" value="NZ_CP069262.1"/>
</dbReference>
<dbReference type="Pfam" id="PF13409">
    <property type="entry name" value="GST_N_2"/>
    <property type="match status" value="1"/>
</dbReference>
<keyword evidence="5" id="KW-1185">Reference proteome</keyword>
<feature type="domain" description="GST N-terminal" evidence="1">
    <location>
        <begin position="3"/>
        <end position="83"/>
    </location>
</feature>
<dbReference type="InterPro" id="IPR040079">
    <property type="entry name" value="Glutathione_S-Trfase"/>
</dbReference>
<dbReference type="InterPro" id="IPR036249">
    <property type="entry name" value="Thioredoxin-like_sf"/>
</dbReference>
<name>A0A2X2EB47_PSELU</name>
<evidence type="ECO:0000313" key="4">
    <source>
        <dbReference type="Proteomes" id="UP000250443"/>
    </source>
</evidence>
<dbReference type="GO" id="GO:0004364">
    <property type="term" value="F:glutathione transferase activity"/>
    <property type="evidence" value="ECO:0007669"/>
    <property type="project" value="TreeGrafter"/>
</dbReference>
<dbReference type="PROSITE" id="PS50404">
    <property type="entry name" value="GST_NTER"/>
    <property type="match status" value="1"/>
</dbReference>
<evidence type="ECO:0000313" key="5">
    <source>
        <dbReference type="Proteomes" id="UP000626180"/>
    </source>
</evidence>
<gene>
    <name evidence="2" type="ORF">IRZ65_06165</name>
    <name evidence="3" type="ORF">NCTC11842_01190</name>
</gene>
<evidence type="ECO:0000313" key="2">
    <source>
        <dbReference type="EMBL" id="MBF8640260.1"/>
    </source>
</evidence>
<dbReference type="InterPro" id="IPR036282">
    <property type="entry name" value="Glutathione-S-Trfase_C_sf"/>
</dbReference>
<dbReference type="GO" id="GO:0006559">
    <property type="term" value="P:L-phenylalanine catabolic process"/>
    <property type="evidence" value="ECO:0007669"/>
    <property type="project" value="TreeGrafter"/>
</dbReference>
<evidence type="ECO:0000259" key="1">
    <source>
        <dbReference type="PROSITE" id="PS50404"/>
    </source>
</evidence>
<dbReference type="PANTHER" id="PTHR42673">
    <property type="entry name" value="MALEYLACETOACETATE ISOMERASE"/>
    <property type="match status" value="1"/>
</dbReference>
<dbReference type="CDD" id="cd03043">
    <property type="entry name" value="GST_N_1"/>
    <property type="match status" value="1"/>
</dbReference>
<dbReference type="Gene3D" id="3.40.30.10">
    <property type="entry name" value="Glutaredoxin"/>
    <property type="match status" value="1"/>
</dbReference>
<dbReference type="EMBL" id="JADMCD010000002">
    <property type="protein sequence ID" value="MBF8640260.1"/>
    <property type="molecule type" value="Genomic_DNA"/>
</dbReference>
<dbReference type="InterPro" id="IPR004045">
    <property type="entry name" value="Glutathione_S-Trfase_N"/>
</dbReference>
<sequence length="212" mass="23876">MSLTLVIGNKNYSSWSLRAWLVMELSGATYDELQIPLYTPDSRARLRQHSPTGKVPVLKTPEGVIWDSLAIAEYMAENYSQAGLWPSDAAARAMARSLCAEMHSGFSALRNHLPMDLKRRQRLATIPAEAENDIKRICFLWAECRERFGAEGPFLFGRASIADAFYAPVATRLRSYSVSLASDADGYVDAIYAWPAFQRWYEEALKEKEVIS</sequence>
<dbReference type="AlphaFoldDB" id="A0A2X2EB47"/>
<reference evidence="2 5" key="2">
    <citation type="submission" date="2020-10" db="EMBL/GenBank/DDBJ databases">
        <title>Genome sequences of Pseudomonas isolates.</title>
        <authorList>
            <person name="Wessels L."/>
            <person name="Reich F."/>
            <person name="Hammerl J."/>
        </authorList>
    </citation>
    <scope>NUCLEOTIDE SEQUENCE [LARGE SCALE GENOMIC DNA]</scope>
    <source>
        <strain evidence="2 5">20-MO00624-0</strain>
    </source>
</reference>
<keyword evidence="3" id="KW-0808">Transferase</keyword>
<accession>A0A2X2EB47</accession>
<dbReference type="Pfam" id="PF13410">
    <property type="entry name" value="GST_C_2"/>
    <property type="match status" value="1"/>
</dbReference>
<dbReference type="GO" id="GO:0016034">
    <property type="term" value="F:maleylacetoacetate isomerase activity"/>
    <property type="evidence" value="ECO:0007669"/>
    <property type="project" value="TreeGrafter"/>
</dbReference>
<dbReference type="CDD" id="cd03194">
    <property type="entry name" value="GST_C_3"/>
    <property type="match status" value="1"/>
</dbReference>
<dbReference type="Proteomes" id="UP000626180">
    <property type="component" value="Unassembled WGS sequence"/>
</dbReference>
<dbReference type="EMBL" id="UAUF01000009">
    <property type="protein sequence ID" value="SPZ03850.1"/>
    <property type="molecule type" value="Genomic_DNA"/>
</dbReference>
<dbReference type="GO" id="GO:0006749">
    <property type="term" value="P:glutathione metabolic process"/>
    <property type="evidence" value="ECO:0007669"/>
    <property type="project" value="TreeGrafter"/>
</dbReference>
<dbReference type="SFLD" id="SFLDS00019">
    <property type="entry name" value="Glutathione_Transferase_(cytos"/>
    <property type="match status" value="1"/>
</dbReference>